<feature type="transmembrane region" description="Helical" evidence="1">
    <location>
        <begin position="20"/>
        <end position="38"/>
    </location>
</feature>
<feature type="transmembrane region" description="Helical" evidence="1">
    <location>
        <begin position="50"/>
        <end position="69"/>
    </location>
</feature>
<name>A0A1I2UE84_9BACT</name>
<evidence type="ECO:0000313" key="4">
    <source>
        <dbReference type="Proteomes" id="UP000198724"/>
    </source>
</evidence>
<dbReference type="EMBL" id="FOOT01000003">
    <property type="protein sequence ID" value="SFG75535.1"/>
    <property type="molecule type" value="Genomic_DNA"/>
</dbReference>
<gene>
    <name evidence="3" type="ORF">SAMN05421739_103512</name>
</gene>
<keyword evidence="1" id="KW-0472">Membrane</keyword>
<keyword evidence="1" id="KW-1133">Transmembrane helix</keyword>
<dbReference type="InterPro" id="IPR021994">
    <property type="entry name" value="DUF3592"/>
</dbReference>
<protein>
    <recommendedName>
        <fullName evidence="2">DUF3592 domain-containing protein</fullName>
    </recommendedName>
</protein>
<feature type="domain" description="DUF3592" evidence="2">
    <location>
        <begin position="117"/>
        <end position="180"/>
    </location>
</feature>
<dbReference type="Pfam" id="PF12158">
    <property type="entry name" value="DUF3592"/>
    <property type="match status" value="1"/>
</dbReference>
<dbReference type="OrthoDB" id="893989at2"/>
<evidence type="ECO:0000313" key="3">
    <source>
        <dbReference type="EMBL" id="SFG75535.1"/>
    </source>
</evidence>
<organism evidence="3 4">
    <name type="scientific">Pontibacter chinhatensis</name>
    <dbReference type="NCBI Taxonomy" id="1436961"/>
    <lineage>
        <taxon>Bacteria</taxon>
        <taxon>Pseudomonadati</taxon>
        <taxon>Bacteroidota</taxon>
        <taxon>Cytophagia</taxon>
        <taxon>Cytophagales</taxon>
        <taxon>Hymenobacteraceae</taxon>
        <taxon>Pontibacter</taxon>
    </lineage>
</organism>
<evidence type="ECO:0000256" key="1">
    <source>
        <dbReference type="SAM" id="Phobius"/>
    </source>
</evidence>
<dbReference type="Proteomes" id="UP000198724">
    <property type="component" value="Unassembled WGS sequence"/>
</dbReference>
<dbReference type="RefSeq" id="WP_092101317.1">
    <property type="nucleotide sequence ID" value="NZ_FOOT01000003.1"/>
</dbReference>
<keyword evidence="4" id="KW-1185">Reference proteome</keyword>
<accession>A0A1I2UE84</accession>
<evidence type="ECO:0000259" key="2">
    <source>
        <dbReference type="Pfam" id="PF12158"/>
    </source>
</evidence>
<keyword evidence="1" id="KW-0812">Transmembrane</keyword>
<dbReference type="AlphaFoldDB" id="A0A1I2UE84"/>
<reference evidence="4" key="1">
    <citation type="submission" date="2016-10" db="EMBL/GenBank/DDBJ databases">
        <authorList>
            <person name="Varghese N."/>
            <person name="Submissions S."/>
        </authorList>
    </citation>
    <scope>NUCLEOTIDE SEQUENCE [LARGE SCALE GENOMIC DNA]</scope>
    <source>
        <strain evidence="4">LP51</strain>
    </source>
</reference>
<sequence>MSRRLKNKAKRESGEGKKKLLKYLWLLCILSILWFLYIDTPDSVLYAKTGVLRWLPFVIIFLVLPYCVVKFIRSVWLNSSVWPLGIASATALVVGPTFGIVSEWQKLEDLSLHGATTQGIVIEKWKTGKGKKEWLFVSKYTVDGKPYTTFSIPDKENRFRLGDTLQIRYSTKNPDNSEIVELEHY</sequence>
<feature type="transmembrane region" description="Helical" evidence="1">
    <location>
        <begin position="81"/>
        <end position="101"/>
    </location>
</feature>
<proteinExistence type="predicted"/>